<feature type="transmembrane region" description="Helical" evidence="6">
    <location>
        <begin position="201"/>
        <end position="222"/>
    </location>
</feature>
<name>A0A2U0SGW4_9SPHN</name>
<feature type="transmembrane region" description="Helical" evidence="6">
    <location>
        <begin position="56"/>
        <end position="80"/>
    </location>
</feature>
<dbReference type="OrthoDB" id="9804822at2"/>
<dbReference type="PANTHER" id="PTHR30086">
    <property type="entry name" value="ARGININE EXPORTER PROTEIN ARGO"/>
    <property type="match status" value="1"/>
</dbReference>
<reference evidence="7 8" key="1">
    <citation type="submission" date="2018-05" db="EMBL/GenBank/DDBJ databases">
        <title>Description of Sphingomonas pokkalii sp nov, isolated from the rhizosphere of saline tolerant pokkali rice and its draft genome analysis.</title>
        <authorList>
            <person name="Menon R."/>
            <person name="Kumari S."/>
            <person name="Rameshkumar N."/>
        </authorList>
    </citation>
    <scope>NUCLEOTIDE SEQUENCE [LARGE SCALE GENOMIC DNA]</scope>
    <source>
        <strain evidence="7 8">L3B27</strain>
    </source>
</reference>
<evidence type="ECO:0000256" key="4">
    <source>
        <dbReference type="ARBA" id="ARBA00022989"/>
    </source>
</evidence>
<dbReference type="GO" id="GO:0005886">
    <property type="term" value="C:plasma membrane"/>
    <property type="evidence" value="ECO:0007669"/>
    <property type="project" value="UniProtKB-SubCell"/>
</dbReference>
<gene>
    <name evidence="7" type="ORF">DD559_15570</name>
</gene>
<dbReference type="EMBL" id="QENQ01000001">
    <property type="protein sequence ID" value="PVX30582.1"/>
    <property type="molecule type" value="Genomic_DNA"/>
</dbReference>
<proteinExistence type="predicted"/>
<keyword evidence="4 6" id="KW-1133">Transmembrane helix</keyword>
<comment type="subcellular location">
    <subcellularLocation>
        <location evidence="1">Cell membrane</location>
        <topology evidence="1">Multi-pass membrane protein</topology>
    </subcellularLocation>
</comment>
<keyword evidence="5 6" id="KW-0472">Membrane</keyword>
<comment type="caution">
    <text evidence="7">The sequence shown here is derived from an EMBL/GenBank/DDBJ whole genome shotgun (WGS) entry which is preliminary data.</text>
</comment>
<accession>A0A2U0SGW4</accession>
<dbReference type="GO" id="GO:0015171">
    <property type="term" value="F:amino acid transmembrane transporter activity"/>
    <property type="evidence" value="ECO:0007669"/>
    <property type="project" value="TreeGrafter"/>
</dbReference>
<dbReference type="Pfam" id="PF01810">
    <property type="entry name" value="LysE"/>
    <property type="match status" value="1"/>
</dbReference>
<organism evidence="7 8">
    <name type="scientific">Sphingomonas pokkalii</name>
    <dbReference type="NCBI Taxonomy" id="2175090"/>
    <lineage>
        <taxon>Bacteria</taxon>
        <taxon>Pseudomonadati</taxon>
        <taxon>Pseudomonadota</taxon>
        <taxon>Alphaproteobacteria</taxon>
        <taxon>Sphingomonadales</taxon>
        <taxon>Sphingomonadaceae</taxon>
        <taxon>Sphingomonas</taxon>
    </lineage>
</organism>
<dbReference type="AlphaFoldDB" id="A0A2U0SGW4"/>
<keyword evidence="3 6" id="KW-0812">Transmembrane</keyword>
<evidence type="ECO:0000313" key="8">
    <source>
        <dbReference type="Proteomes" id="UP000245890"/>
    </source>
</evidence>
<evidence type="ECO:0000256" key="2">
    <source>
        <dbReference type="ARBA" id="ARBA00022475"/>
    </source>
</evidence>
<dbReference type="Proteomes" id="UP000245890">
    <property type="component" value="Unassembled WGS sequence"/>
</dbReference>
<protein>
    <submittedName>
        <fullName evidence="7">Lysine transporter LysE</fullName>
    </submittedName>
</protein>
<feature type="transmembrane region" description="Helical" evidence="6">
    <location>
        <begin position="22"/>
        <end position="44"/>
    </location>
</feature>
<evidence type="ECO:0000256" key="5">
    <source>
        <dbReference type="ARBA" id="ARBA00023136"/>
    </source>
</evidence>
<feature type="transmembrane region" description="Helical" evidence="6">
    <location>
        <begin position="129"/>
        <end position="151"/>
    </location>
</feature>
<evidence type="ECO:0000313" key="7">
    <source>
        <dbReference type="EMBL" id="PVX30582.1"/>
    </source>
</evidence>
<evidence type="ECO:0000256" key="3">
    <source>
        <dbReference type="ARBA" id="ARBA00022692"/>
    </source>
</evidence>
<evidence type="ECO:0000256" key="6">
    <source>
        <dbReference type="SAM" id="Phobius"/>
    </source>
</evidence>
<feature type="transmembrane region" description="Helical" evidence="6">
    <location>
        <begin position="86"/>
        <end position="108"/>
    </location>
</feature>
<sequence>MAGTRFGAALQGCEPAVTADLFITYIITAALLTMAPGLDTATVLRSAMVEGAAHGAATTAGVAIGCFCWGSAAAFGLAQLFRDAPVAGGCLRVAGALYLGYAGIALLLRRRSRMIVDGSGGPAPRLRTSVLRGFTTNILNPKVGIFYLTLLPQFAPQDGDVEIAWLLALVHVAIATFWFLGLSAFAGGVRPLLSNPRTTLAIDRVTGGIFVLLGVGLIHAAATA</sequence>
<feature type="transmembrane region" description="Helical" evidence="6">
    <location>
        <begin position="163"/>
        <end position="189"/>
    </location>
</feature>
<evidence type="ECO:0000256" key="1">
    <source>
        <dbReference type="ARBA" id="ARBA00004651"/>
    </source>
</evidence>
<keyword evidence="2" id="KW-1003">Cell membrane</keyword>
<dbReference type="PANTHER" id="PTHR30086:SF20">
    <property type="entry name" value="ARGININE EXPORTER PROTEIN ARGO-RELATED"/>
    <property type="match status" value="1"/>
</dbReference>
<keyword evidence="8" id="KW-1185">Reference proteome</keyword>
<dbReference type="InterPro" id="IPR001123">
    <property type="entry name" value="LeuE-type"/>
</dbReference>